<feature type="compositionally biased region" description="Polar residues" evidence="12">
    <location>
        <begin position="499"/>
        <end position="508"/>
    </location>
</feature>
<reference evidence="16" key="1">
    <citation type="submission" date="2008-07" db="EMBL/GenBank/DDBJ databases">
        <title>Annotation of Ajellomyces capsulatus strain H88.</title>
        <authorList>
            <person name="Champion M."/>
            <person name="Cuomo C."/>
            <person name="Ma L.-J."/>
            <person name="Henn M.R."/>
            <person name="Sil A."/>
            <person name="Goldman B."/>
            <person name="Young S.K."/>
            <person name="Kodira C.D."/>
            <person name="Zeng Q."/>
            <person name="Koehrsen M."/>
            <person name="Alvarado L."/>
            <person name="Berlin A."/>
            <person name="Borenstein D."/>
            <person name="Chen Z."/>
            <person name="Engels R."/>
            <person name="Freedman E."/>
            <person name="Gellesch M."/>
            <person name="Goldberg J."/>
            <person name="Griggs A."/>
            <person name="Gujja S."/>
            <person name="Heiman D."/>
            <person name="Hepburn T."/>
            <person name="Howarth C."/>
            <person name="Jen D."/>
            <person name="Larson L."/>
            <person name="Lewis B."/>
            <person name="Mehta T."/>
            <person name="Park D."/>
            <person name="Pearson M."/>
            <person name="Roberts A."/>
            <person name="Saif S."/>
            <person name="Shea T."/>
            <person name="Shenoy N."/>
            <person name="Sisk P."/>
            <person name="Stolte C."/>
            <person name="Sykes S."/>
            <person name="Walk T."/>
            <person name="White J."/>
            <person name="Yandava C."/>
            <person name="Klein B."/>
            <person name="McEwen J.G."/>
            <person name="Puccia R."/>
            <person name="Goldman G.H."/>
            <person name="Felipe M.S."/>
            <person name="Nino-Vega G."/>
            <person name="San-Blas G."/>
            <person name="Taylor J."/>
            <person name="Mendoza L."/>
            <person name="Galagan J."/>
            <person name="Nusbaum C."/>
            <person name="Birren B."/>
        </authorList>
    </citation>
    <scope>NUCLEOTIDE SEQUENCE [LARGE SCALE GENOMIC DNA]</scope>
    <source>
        <strain evidence="16">H88</strain>
    </source>
</reference>
<evidence type="ECO:0000256" key="12">
    <source>
        <dbReference type="SAM" id="MobiDB-lite"/>
    </source>
</evidence>
<dbReference type="EC" id="3.4.22.-" evidence="11"/>
<evidence type="ECO:0000313" key="14">
    <source>
        <dbReference type="EMBL" id="EGC45012.1"/>
    </source>
</evidence>
<keyword evidence="6 11" id="KW-0378">Hydrolase</keyword>
<feature type="compositionally biased region" description="Basic and acidic residues" evidence="12">
    <location>
        <begin position="474"/>
        <end position="497"/>
    </location>
</feature>
<evidence type="ECO:0000259" key="13">
    <source>
        <dbReference type="Pfam" id="PF03416"/>
    </source>
</evidence>
<feature type="compositionally biased region" description="Acidic residues" evidence="12">
    <location>
        <begin position="456"/>
        <end position="473"/>
    </location>
</feature>
<dbReference type="Pfam" id="PF03416">
    <property type="entry name" value="Peptidase_C54"/>
    <property type="match status" value="1"/>
</dbReference>
<dbReference type="GO" id="GO:0019786">
    <property type="term" value="F:protein-phosphatidylethanolamide deconjugating activity"/>
    <property type="evidence" value="ECO:0007669"/>
    <property type="project" value="InterPro"/>
</dbReference>
<name>F0UFW3_AJEC8</name>
<keyword evidence="9" id="KW-0072">Autophagy</keyword>
<dbReference type="GO" id="GO:0016485">
    <property type="term" value="P:protein processing"/>
    <property type="evidence" value="ECO:0007669"/>
    <property type="project" value="TreeGrafter"/>
</dbReference>
<feature type="region of interest" description="Disordered" evidence="12">
    <location>
        <begin position="441"/>
        <end position="508"/>
    </location>
</feature>
<evidence type="ECO:0000313" key="15">
    <source>
        <dbReference type="EMBL" id="QSS55787.1"/>
    </source>
</evidence>
<dbReference type="GO" id="GO:0000407">
    <property type="term" value="C:phagophore assembly site"/>
    <property type="evidence" value="ECO:0007669"/>
    <property type="project" value="UniProtKB-SubCell"/>
</dbReference>
<dbReference type="AlphaFoldDB" id="F0UFW3"/>
<dbReference type="GO" id="GO:0015031">
    <property type="term" value="P:protein transport"/>
    <property type="evidence" value="ECO:0007669"/>
    <property type="project" value="UniProtKB-KW"/>
</dbReference>
<dbReference type="EMBL" id="CP069105">
    <property type="protein sequence ID" value="QSS55787.1"/>
    <property type="molecule type" value="Genomic_DNA"/>
</dbReference>
<gene>
    <name evidence="15" type="primary">ATG4</name>
    <name evidence="14" type="ORF">HCEG_04227</name>
    <name evidence="15" type="ORF">I7I53_03766</name>
</gene>
<evidence type="ECO:0000256" key="8">
    <source>
        <dbReference type="ARBA" id="ARBA00022927"/>
    </source>
</evidence>
<keyword evidence="7" id="KW-0788">Thiol protease</keyword>
<keyword evidence="8" id="KW-0653">Protein transport</keyword>
<dbReference type="GO" id="GO:0004197">
    <property type="term" value="F:cysteine-type endopeptidase activity"/>
    <property type="evidence" value="ECO:0007669"/>
    <property type="project" value="TreeGrafter"/>
</dbReference>
<dbReference type="HOGENOM" id="CLU_021259_5_1_1"/>
<organism evidence="16">
    <name type="scientific">Ajellomyces capsulatus (strain H88)</name>
    <name type="common">Darling's disease fungus</name>
    <name type="synonym">Histoplasma capsulatum</name>
    <dbReference type="NCBI Taxonomy" id="544711"/>
    <lineage>
        <taxon>Eukaryota</taxon>
        <taxon>Fungi</taxon>
        <taxon>Dikarya</taxon>
        <taxon>Ascomycota</taxon>
        <taxon>Pezizomycotina</taxon>
        <taxon>Eurotiomycetes</taxon>
        <taxon>Eurotiomycetidae</taxon>
        <taxon>Onygenales</taxon>
        <taxon>Ajellomycetaceae</taxon>
        <taxon>Histoplasma</taxon>
    </lineage>
</organism>
<evidence type="ECO:0000256" key="7">
    <source>
        <dbReference type="ARBA" id="ARBA00022807"/>
    </source>
</evidence>
<feature type="compositionally biased region" description="Basic and acidic residues" evidence="12">
    <location>
        <begin position="59"/>
        <end position="77"/>
    </location>
</feature>
<dbReference type="MEROPS" id="C54.001"/>
<evidence type="ECO:0000313" key="16">
    <source>
        <dbReference type="Proteomes" id="UP000008142"/>
    </source>
</evidence>
<dbReference type="Proteomes" id="UP000008142">
    <property type="component" value="Unassembled WGS sequence"/>
</dbReference>
<comment type="similarity">
    <text evidence="2 11">Belongs to the peptidase C54 family.</text>
</comment>
<dbReference type="GO" id="GO:0000045">
    <property type="term" value="P:autophagosome assembly"/>
    <property type="evidence" value="ECO:0007669"/>
    <property type="project" value="TreeGrafter"/>
</dbReference>
<dbReference type="GO" id="GO:0035973">
    <property type="term" value="P:aggrephagy"/>
    <property type="evidence" value="ECO:0007669"/>
    <property type="project" value="TreeGrafter"/>
</dbReference>
<dbReference type="GO" id="GO:0005634">
    <property type="term" value="C:nucleus"/>
    <property type="evidence" value="ECO:0007669"/>
    <property type="project" value="UniProtKB-SubCell"/>
</dbReference>
<evidence type="ECO:0000256" key="10">
    <source>
        <dbReference type="ARBA" id="ARBA00029362"/>
    </source>
</evidence>
<dbReference type="OrthoDB" id="2960936at2759"/>
<keyword evidence="5 11" id="KW-0645">Protease</keyword>
<dbReference type="PANTHER" id="PTHR22624:SF49">
    <property type="entry name" value="CYSTEINE PROTEASE"/>
    <property type="match status" value="1"/>
</dbReference>
<feature type="compositionally biased region" description="Pro residues" evidence="12">
    <location>
        <begin position="41"/>
        <end position="51"/>
    </location>
</feature>
<sequence>MNNVDIGKYKRIVQYLWDPEPKNDDEPGSPIWCLGREYQPLTPPQPQPPSPHVKAVDTGTKDAGDDKKTQDEQKNHLDQTTNTSPTRSSDSATKPQRHLLPFAIHRGSTTSPLGQQGQQHWPDAFLDDFESKIWLTYRSNFPLIPKSNDPNALSAMTLGVRLRSQLVDSQGFTTDTGWGCMIRSGQSLLANALAILSLGRDWRRGTKIKEESKLLSLFADDPKAPFSIHRFVEHGASACGKYPGEWFGPSATARCIQALSSECEHAGLNVYVTSDGSDVYEDRFRAIASAGGTGAGTSTDVHPTLILLGIRLGIDRVTPVYWEALKAVLKYPQSVGIAGGRPSSSHYFIGAQGSHFFYLDPHHTRPALVYHDAGDRPYTTEELNTYHTRRLRRLHIKDMDPSMLIGFLIRDEDDWNSWKRSVHNRAMIGTGKAIIHVFDKEKSPFGGHGPEREGAVDEVEALDDDDDDDDDNIDVDKCDDHDARVDDDNDVSIREDAGDSSSFLHISK</sequence>
<feature type="compositionally biased region" description="Polar residues" evidence="12">
    <location>
        <begin position="78"/>
        <end position="94"/>
    </location>
</feature>
<evidence type="ECO:0000256" key="11">
    <source>
        <dbReference type="RuleBase" id="RU363115"/>
    </source>
</evidence>
<dbReference type="InterPro" id="IPR046792">
    <property type="entry name" value="Peptidase_C54_cat"/>
</dbReference>
<evidence type="ECO:0000256" key="6">
    <source>
        <dbReference type="ARBA" id="ARBA00022801"/>
    </source>
</evidence>
<feature type="region of interest" description="Disordered" evidence="12">
    <location>
        <begin position="16"/>
        <end position="95"/>
    </location>
</feature>
<feature type="domain" description="Peptidase C54 catalytic" evidence="13">
    <location>
        <begin position="123"/>
        <end position="420"/>
    </location>
</feature>
<dbReference type="InterPro" id="IPR038765">
    <property type="entry name" value="Papain-like_cys_pep_sf"/>
</dbReference>
<keyword evidence="11" id="KW-0539">Nucleus</keyword>
<accession>F0UFW3</accession>
<dbReference type="SUPFAM" id="SSF54001">
    <property type="entry name" value="Cysteine proteinases"/>
    <property type="match status" value="1"/>
</dbReference>
<protein>
    <recommendedName>
        <fullName evidence="11">Cysteine protease</fullName>
        <ecNumber evidence="11">3.4.22.-</ecNumber>
    </recommendedName>
</protein>
<evidence type="ECO:0000256" key="5">
    <source>
        <dbReference type="ARBA" id="ARBA00022670"/>
    </source>
</evidence>
<dbReference type="VEuPathDB" id="FungiDB:I7I53_03766"/>
<evidence type="ECO:0000256" key="3">
    <source>
        <dbReference type="ARBA" id="ARBA00022448"/>
    </source>
</evidence>
<dbReference type="GO" id="GO:0000423">
    <property type="term" value="P:mitophagy"/>
    <property type="evidence" value="ECO:0007669"/>
    <property type="project" value="TreeGrafter"/>
</dbReference>
<reference evidence="15" key="2">
    <citation type="submission" date="2021-01" db="EMBL/GenBank/DDBJ databases">
        <title>Chromosome-level genome assembly of a human fungal pathogen reveals clustering of transcriptionally co-regulated genes.</title>
        <authorList>
            <person name="Voorhies M."/>
            <person name="Cohen S."/>
            <person name="Shea T.P."/>
            <person name="Petrus S."/>
            <person name="Munoz J.F."/>
            <person name="Poplawski S."/>
            <person name="Goldman W.E."/>
            <person name="Michael T."/>
            <person name="Cuomo C.A."/>
            <person name="Sil A."/>
            <person name="Beyhan S."/>
        </authorList>
    </citation>
    <scope>NUCLEOTIDE SEQUENCE</scope>
    <source>
        <strain evidence="15">H88</strain>
    </source>
</reference>
<keyword evidence="4 11" id="KW-0963">Cytoplasm</keyword>
<feature type="compositionally biased region" description="Basic and acidic residues" evidence="12">
    <location>
        <begin position="441"/>
        <end position="455"/>
    </location>
</feature>
<comment type="function">
    <text evidence="11">Required for selective autophagic degradation of the nucleus (nucleophagy) as well as for mitophagy which contributes to regulate mitochondrial quantity and quality by eliminating the mitochondria to a basal level to fulfill cellular energy requirements and preventing excess ROS production.</text>
</comment>
<dbReference type="GO" id="GO:0034727">
    <property type="term" value="P:piecemeal microautophagy of the nucleus"/>
    <property type="evidence" value="ECO:0007669"/>
    <property type="project" value="TreeGrafter"/>
</dbReference>
<dbReference type="InterPro" id="IPR005078">
    <property type="entry name" value="Peptidase_C54"/>
</dbReference>
<comment type="subcellular location">
    <subcellularLocation>
        <location evidence="11">Nucleus</location>
    </subcellularLocation>
    <subcellularLocation>
        <location evidence="11">Cytoplasm</location>
    </subcellularLocation>
    <subcellularLocation>
        <location evidence="1">Preautophagosomal structure</location>
    </subcellularLocation>
</comment>
<proteinExistence type="inferred from homology"/>
<keyword evidence="3" id="KW-0813">Transport</keyword>
<evidence type="ECO:0000256" key="2">
    <source>
        <dbReference type="ARBA" id="ARBA00010958"/>
    </source>
</evidence>
<evidence type="ECO:0000256" key="4">
    <source>
        <dbReference type="ARBA" id="ARBA00022490"/>
    </source>
</evidence>
<dbReference type="OMA" id="TGFGCMI"/>
<dbReference type="STRING" id="544711.F0UFW3"/>
<dbReference type="PANTHER" id="PTHR22624">
    <property type="entry name" value="CYSTEINE PROTEASE ATG4"/>
    <property type="match status" value="1"/>
</dbReference>
<dbReference type="Proteomes" id="UP000663419">
    <property type="component" value="Chromosome 4"/>
</dbReference>
<evidence type="ECO:0000256" key="1">
    <source>
        <dbReference type="ARBA" id="ARBA00004329"/>
    </source>
</evidence>
<dbReference type="EMBL" id="DS990638">
    <property type="protein sequence ID" value="EGC45012.1"/>
    <property type="molecule type" value="Genomic_DNA"/>
</dbReference>
<comment type="catalytic activity">
    <reaction evidence="10">
        <text>[protein]-C-terminal L-amino acid-glycyl-phosphatidylethanolamide + H2O = [protein]-C-terminal L-amino acid-glycine + a 1,2-diacyl-sn-glycero-3-phosphoethanolamine</text>
        <dbReference type="Rhea" id="RHEA:67548"/>
        <dbReference type="Rhea" id="RHEA-COMP:17323"/>
        <dbReference type="Rhea" id="RHEA-COMP:17324"/>
        <dbReference type="ChEBI" id="CHEBI:15377"/>
        <dbReference type="ChEBI" id="CHEBI:64612"/>
        <dbReference type="ChEBI" id="CHEBI:172940"/>
        <dbReference type="ChEBI" id="CHEBI:172941"/>
    </reaction>
    <physiologicalReaction direction="left-to-right" evidence="10">
        <dbReference type="Rhea" id="RHEA:67549"/>
    </physiologicalReaction>
</comment>
<evidence type="ECO:0000256" key="9">
    <source>
        <dbReference type="ARBA" id="ARBA00023006"/>
    </source>
</evidence>